<dbReference type="Gene3D" id="3.40.50.300">
    <property type="entry name" value="P-loop containing nucleotide triphosphate hydrolases"/>
    <property type="match status" value="1"/>
</dbReference>
<evidence type="ECO:0000256" key="4">
    <source>
        <dbReference type="ARBA" id="ARBA00022840"/>
    </source>
</evidence>
<evidence type="ECO:0000256" key="1">
    <source>
        <dbReference type="ARBA" id="ARBA00005417"/>
    </source>
</evidence>
<dbReference type="PANTHER" id="PTHR42734">
    <property type="entry name" value="METAL TRANSPORT SYSTEM ATP-BINDING PROTEIN TM_0124-RELATED"/>
    <property type="match status" value="1"/>
</dbReference>
<dbReference type="OrthoDB" id="9789994at2"/>
<evidence type="ECO:0000259" key="5">
    <source>
        <dbReference type="PROSITE" id="PS50893"/>
    </source>
</evidence>
<reference evidence="6 7" key="1">
    <citation type="journal article" date="2009" name="Int. J. Syst. Evol. Microbiol.">
        <title>Paenibacillus contaminans sp. nov., isolated from a contaminated laboratory plate.</title>
        <authorList>
            <person name="Chou J.H."/>
            <person name="Lee J.H."/>
            <person name="Lin M.C."/>
            <person name="Chang P.S."/>
            <person name="Arun A.B."/>
            <person name="Young C.C."/>
            <person name="Chen W.M."/>
        </authorList>
    </citation>
    <scope>NUCLEOTIDE SEQUENCE [LARGE SCALE GENOMIC DNA]</scope>
    <source>
        <strain evidence="6 7">CKOBP-6</strain>
    </source>
</reference>
<dbReference type="InterPro" id="IPR003593">
    <property type="entry name" value="AAA+_ATPase"/>
</dbReference>
<dbReference type="EMBL" id="QMFB01000007">
    <property type="protein sequence ID" value="RAV20589.1"/>
    <property type="molecule type" value="Genomic_DNA"/>
</dbReference>
<comment type="caution">
    <text evidence="6">The sequence shown here is derived from an EMBL/GenBank/DDBJ whole genome shotgun (WGS) entry which is preliminary data.</text>
</comment>
<dbReference type="SUPFAM" id="SSF52540">
    <property type="entry name" value="P-loop containing nucleoside triphosphate hydrolases"/>
    <property type="match status" value="1"/>
</dbReference>
<keyword evidence="3" id="KW-0547">Nucleotide-binding</keyword>
<dbReference type="Pfam" id="PF00005">
    <property type="entry name" value="ABC_tran"/>
    <property type="match status" value="1"/>
</dbReference>
<keyword evidence="7" id="KW-1185">Reference proteome</keyword>
<protein>
    <submittedName>
        <fullName evidence="6">Molybdenum ABC transporter ATP-binding protein</fullName>
    </submittedName>
</protein>
<name>A0A329ML59_9BACL</name>
<dbReference type="InterPro" id="IPR003439">
    <property type="entry name" value="ABC_transporter-like_ATP-bd"/>
</dbReference>
<keyword evidence="4 6" id="KW-0067">ATP-binding</keyword>
<dbReference type="InterPro" id="IPR050153">
    <property type="entry name" value="Metal_Ion_Import_ABC"/>
</dbReference>
<dbReference type="AlphaFoldDB" id="A0A329ML59"/>
<dbReference type="InterPro" id="IPR017871">
    <property type="entry name" value="ABC_transporter-like_CS"/>
</dbReference>
<sequence>MMSLIQLTDINFKRESRSILQNVQFQMNEGEHWVILGRNGSGKTTILEMMNGYHFPSSGRVEVLGNEYGKCDIREVRKRIGYISQSLFEKLNLGDPVWEVVATGEYGFLRFYQEIDQAVIDKAVGMLETVQMAHVKDQPLGTLSQGERKKVMLARALMSSPEILIMDEPCAGLDLYERERLLVNINALSKQNISLVYVTHHIEEIMPLFTHVALLEQGEIIASGEKMKVLHAENLQKAYQVPLAVEWFQDRPWIKVLPE</sequence>
<evidence type="ECO:0000256" key="3">
    <source>
        <dbReference type="ARBA" id="ARBA00022741"/>
    </source>
</evidence>
<dbReference type="PANTHER" id="PTHR42734:SF17">
    <property type="entry name" value="METAL TRANSPORT SYSTEM ATP-BINDING PROTEIN TM_0124-RELATED"/>
    <property type="match status" value="1"/>
</dbReference>
<evidence type="ECO:0000313" key="7">
    <source>
        <dbReference type="Proteomes" id="UP000250369"/>
    </source>
</evidence>
<feature type="domain" description="ABC transporter" evidence="5">
    <location>
        <begin position="5"/>
        <end position="242"/>
    </location>
</feature>
<comment type="similarity">
    <text evidence="1">Belongs to the ABC transporter superfamily.</text>
</comment>
<evidence type="ECO:0000313" key="6">
    <source>
        <dbReference type="EMBL" id="RAV20589.1"/>
    </source>
</evidence>
<dbReference type="SMART" id="SM00382">
    <property type="entry name" value="AAA"/>
    <property type="match status" value="1"/>
</dbReference>
<gene>
    <name evidence="6" type="ORF">DQG23_13820</name>
</gene>
<organism evidence="6 7">
    <name type="scientific">Paenibacillus contaminans</name>
    <dbReference type="NCBI Taxonomy" id="450362"/>
    <lineage>
        <taxon>Bacteria</taxon>
        <taxon>Bacillati</taxon>
        <taxon>Bacillota</taxon>
        <taxon>Bacilli</taxon>
        <taxon>Bacillales</taxon>
        <taxon>Paenibacillaceae</taxon>
        <taxon>Paenibacillus</taxon>
    </lineage>
</organism>
<dbReference type="GO" id="GO:0016887">
    <property type="term" value="F:ATP hydrolysis activity"/>
    <property type="evidence" value="ECO:0007669"/>
    <property type="project" value="InterPro"/>
</dbReference>
<evidence type="ECO:0000256" key="2">
    <source>
        <dbReference type="ARBA" id="ARBA00022448"/>
    </source>
</evidence>
<dbReference type="Proteomes" id="UP000250369">
    <property type="component" value="Unassembled WGS sequence"/>
</dbReference>
<dbReference type="PROSITE" id="PS00211">
    <property type="entry name" value="ABC_TRANSPORTER_1"/>
    <property type="match status" value="1"/>
</dbReference>
<keyword evidence="2" id="KW-0813">Transport</keyword>
<accession>A0A329ML59</accession>
<dbReference type="GO" id="GO:0005524">
    <property type="term" value="F:ATP binding"/>
    <property type="evidence" value="ECO:0007669"/>
    <property type="project" value="UniProtKB-KW"/>
</dbReference>
<proteinExistence type="inferred from homology"/>
<dbReference type="PROSITE" id="PS50893">
    <property type="entry name" value="ABC_TRANSPORTER_2"/>
    <property type="match status" value="1"/>
</dbReference>
<dbReference type="InterPro" id="IPR027417">
    <property type="entry name" value="P-loop_NTPase"/>
</dbReference>